<dbReference type="AlphaFoldDB" id="A0A1X9SL66"/>
<evidence type="ECO:0000256" key="2">
    <source>
        <dbReference type="ARBA" id="ARBA00022519"/>
    </source>
</evidence>
<accession>A0A1X9SL66</accession>
<dbReference type="InterPro" id="IPR043461">
    <property type="entry name" value="LpxH-like"/>
</dbReference>
<feature type="domain" description="Calcineurin-like phosphoesterase" evidence="6">
    <location>
        <begin position="8"/>
        <end position="196"/>
    </location>
</feature>
<dbReference type="EMBL" id="CP015578">
    <property type="protein sequence ID" value="ARQ96995.1"/>
    <property type="molecule type" value="Genomic_DNA"/>
</dbReference>
<organism evidence="7 8">
    <name type="scientific">Campylobacter lanienae NCTC 13004</name>
    <dbReference type="NCBI Taxonomy" id="1031753"/>
    <lineage>
        <taxon>Bacteria</taxon>
        <taxon>Pseudomonadati</taxon>
        <taxon>Campylobacterota</taxon>
        <taxon>Epsilonproteobacteria</taxon>
        <taxon>Campylobacterales</taxon>
        <taxon>Campylobacteraceae</taxon>
        <taxon>Campylobacter</taxon>
    </lineage>
</organism>
<gene>
    <name evidence="7" type="primary">lpxH</name>
    <name evidence="7" type="ORF">CLAN_0224</name>
</gene>
<dbReference type="PANTHER" id="PTHR34990">
    <property type="entry name" value="UDP-2,3-DIACYLGLUCOSAMINE HYDROLASE-RELATED"/>
    <property type="match status" value="1"/>
</dbReference>
<dbReference type="GO" id="GO:0046872">
    <property type="term" value="F:metal ion binding"/>
    <property type="evidence" value="ECO:0007669"/>
    <property type="project" value="UniProtKB-KW"/>
</dbReference>
<evidence type="ECO:0000259" key="6">
    <source>
        <dbReference type="Pfam" id="PF00149"/>
    </source>
</evidence>
<dbReference type="CDD" id="cd07398">
    <property type="entry name" value="MPP_YbbF-LpxH"/>
    <property type="match status" value="1"/>
</dbReference>
<protein>
    <submittedName>
        <fullName evidence="7">UDP-2,3-diacylglucosamine hydrolase</fullName>
        <ecNumber evidence="7">3.6.1.54</ecNumber>
    </submittedName>
</protein>
<dbReference type="Proteomes" id="UP000202031">
    <property type="component" value="Chromosome"/>
</dbReference>
<dbReference type="GO" id="GO:0008758">
    <property type="term" value="F:UDP-2,3-diacylglucosamine hydrolase activity"/>
    <property type="evidence" value="ECO:0007669"/>
    <property type="project" value="TreeGrafter"/>
</dbReference>
<dbReference type="Gene3D" id="3.60.21.10">
    <property type="match status" value="1"/>
</dbReference>
<reference evidence="8" key="1">
    <citation type="journal article" date="2017" name="Genome Biol. Evol.">
        <title>Comparative Genomic Analysis Identifies a Campylobacter Clade Deficient in Selenium Metabolism.</title>
        <authorList>
            <person name="Miller W.G."/>
            <person name="Yee E."/>
            <person name="Lopes B.S."/>
            <person name="Chapman M.H."/>
            <person name="Huynh S."/>
            <person name="Bono J.L."/>
            <person name="Parker C.T."/>
            <person name="Strachan N.J.C."/>
            <person name="Forbes K.J."/>
        </authorList>
    </citation>
    <scope>NUCLEOTIDE SEQUENCE [LARGE SCALE GENOMIC DNA]</scope>
    <source>
        <strain evidence="8">NCTC 13004</strain>
    </source>
</reference>
<keyword evidence="2" id="KW-0997">Cell inner membrane</keyword>
<keyword evidence="3" id="KW-0479">Metal-binding</keyword>
<dbReference type="EC" id="3.6.1.54" evidence="7"/>
<dbReference type="KEGG" id="clx:CLAN_0224"/>
<evidence type="ECO:0000256" key="5">
    <source>
        <dbReference type="ARBA" id="ARBA00023211"/>
    </source>
</evidence>
<dbReference type="InterPro" id="IPR029052">
    <property type="entry name" value="Metallo-depent_PP-like"/>
</dbReference>
<keyword evidence="7" id="KW-0378">Hydrolase</keyword>
<sequence length="238" mass="27739">MRILDGAIFIADAHENAKRSQFLKLIKSFNSGALPLPPQIFLVGDIFDFLSSTSYTQIFYKEWIEELNLLAKKSEIHYFEGNHDFNLSSVFKGITIYPISSQPAIFTLDDKRVAIAHGDIFLGFFTQNILKFLRNNWFLKLMDFIDKSLNHKISKWILSTQKDKNLSYKIPNFKELISQKIANYQGDIVIEGHYHQGVRFEINSKDYINLPCFASERSYFIVEYTDEIKFQLIRSPNV</sequence>
<keyword evidence="4" id="KW-0472">Membrane</keyword>
<proteinExistence type="predicted"/>
<dbReference type="GeneID" id="46920695"/>
<keyword evidence="5" id="KW-0464">Manganese</keyword>
<evidence type="ECO:0000256" key="4">
    <source>
        <dbReference type="ARBA" id="ARBA00023136"/>
    </source>
</evidence>
<name>A0A1X9SL66_9BACT</name>
<keyword evidence="1" id="KW-1003">Cell membrane</keyword>
<evidence type="ECO:0000313" key="7">
    <source>
        <dbReference type="EMBL" id="ARQ96995.1"/>
    </source>
</evidence>
<dbReference type="GO" id="GO:0016020">
    <property type="term" value="C:membrane"/>
    <property type="evidence" value="ECO:0007669"/>
    <property type="project" value="GOC"/>
</dbReference>
<evidence type="ECO:0000256" key="1">
    <source>
        <dbReference type="ARBA" id="ARBA00022475"/>
    </source>
</evidence>
<dbReference type="Pfam" id="PF00149">
    <property type="entry name" value="Metallophos"/>
    <property type="match status" value="1"/>
</dbReference>
<dbReference type="RefSeq" id="WP_100590380.1">
    <property type="nucleotide sequence ID" value="NZ_CP015578.1"/>
</dbReference>
<dbReference type="PANTHER" id="PTHR34990:SF2">
    <property type="entry name" value="BLL8164 PROTEIN"/>
    <property type="match status" value="1"/>
</dbReference>
<evidence type="ECO:0000256" key="3">
    <source>
        <dbReference type="ARBA" id="ARBA00022723"/>
    </source>
</evidence>
<dbReference type="SUPFAM" id="SSF56300">
    <property type="entry name" value="Metallo-dependent phosphatases"/>
    <property type="match status" value="1"/>
</dbReference>
<dbReference type="InterPro" id="IPR004843">
    <property type="entry name" value="Calcineurin-like_PHP"/>
</dbReference>
<reference evidence="8" key="2">
    <citation type="journal article" date="2017" name="Genome Biol. Evol.">
        <title>Comparative genomic analysis identifies a Campylobacter clade deficient in selenium metabolism.</title>
        <authorList>
            <person name="Miller W.G."/>
            <person name="Yee E."/>
            <person name="Lopes B.S."/>
            <person name="Chapman M.H."/>
            <person name="Huynh S."/>
            <person name="Bono J.L."/>
            <person name="Parker C.T."/>
            <person name="Strachan N.J.C."/>
            <person name="Forbes K.J."/>
        </authorList>
    </citation>
    <scope>NUCLEOTIDE SEQUENCE [LARGE SCALE GENOMIC DNA]</scope>
    <source>
        <strain evidence="8">NCTC 13004</strain>
    </source>
</reference>
<evidence type="ECO:0000313" key="8">
    <source>
        <dbReference type="Proteomes" id="UP000202031"/>
    </source>
</evidence>
<dbReference type="GO" id="GO:0009245">
    <property type="term" value="P:lipid A biosynthetic process"/>
    <property type="evidence" value="ECO:0007669"/>
    <property type="project" value="TreeGrafter"/>
</dbReference>